<reference evidence="6 8" key="1">
    <citation type="submission" date="2016-05" db="EMBL/GenBank/DDBJ databases">
        <title>Genome Sequence of Pseudomonas citronellolis Strain SJTE-3, an Estrogens and Persistent Organic Pollutants degradation strain.</title>
        <authorList>
            <person name="Liang R."/>
        </authorList>
    </citation>
    <scope>NUCLEOTIDE SEQUENCE [LARGE SCALE GENOMIC DNA]</scope>
    <source>
        <strain evidence="6 8">SJTE-3</strain>
    </source>
</reference>
<dbReference type="RefSeq" id="WP_009619094.1">
    <property type="nucleotide sequence ID" value="NZ_CALEBV010000022.1"/>
</dbReference>
<evidence type="ECO:0000313" key="6">
    <source>
        <dbReference type="EMBL" id="ANI16102.1"/>
    </source>
</evidence>
<dbReference type="PANTHER" id="PTHR43317">
    <property type="entry name" value="THERMOSPERMINE SYNTHASE ACAULIS5"/>
    <property type="match status" value="1"/>
</dbReference>
<dbReference type="PANTHER" id="PTHR43317:SF1">
    <property type="entry name" value="THERMOSPERMINE SYNTHASE ACAULIS5"/>
    <property type="match status" value="1"/>
</dbReference>
<evidence type="ECO:0000313" key="7">
    <source>
        <dbReference type="EMBL" id="MDF3840210.1"/>
    </source>
</evidence>
<gene>
    <name evidence="6" type="ORF">A9C11_19885</name>
    <name evidence="7" type="ORF">P3W55_00630</name>
</gene>
<dbReference type="PROSITE" id="PS51006">
    <property type="entry name" value="PABS_2"/>
    <property type="match status" value="1"/>
</dbReference>
<dbReference type="GO" id="GO:0006596">
    <property type="term" value="P:polyamine biosynthetic process"/>
    <property type="evidence" value="ECO:0007669"/>
    <property type="project" value="UniProtKB-UniRule"/>
</dbReference>
<evidence type="ECO:0000256" key="1">
    <source>
        <dbReference type="ARBA" id="ARBA00007867"/>
    </source>
</evidence>
<evidence type="ECO:0000313" key="8">
    <source>
        <dbReference type="Proteomes" id="UP000077748"/>
    </source>
</evidence>
<dbReference type="CDD" id="cd02440">
    <property type="entry name" value="AdoMet_MTases"/>
    <property type="match status" value="1"/>
</dbReference>
<organism evidence="6 8">
    <name type="scientific">Pseudomonas citronellolis</name>
    <dbReference type="NCBI Taxonomy" id="53408"/>
    <lineage>
        <taxon>Bacteria</taxon>
        <taxon>Pseudomonadati</taxon>
        <taxon>Pseudomonadota</taxon>
        <taxon>Gammaproteobacteria</taxon>
        <taxon>Pseudomonadales</taxon>
        <taxon>Pseudomonadaceae</taxon>
        <taxon>Pseudomonas</taxon>
    </lineage>
</organism>
<keyword evidence="3 4" id="KW-0620">Polyamine biosynthesis</keyword>
<name>A0A127MQW5_9PSED</name>
<dbReference type="Proteomes" id="UP001220662">
    <property type="component" value="Unassembled WGS sequence"/>
</dbReference>
<dbReference type="EMBL" id="JARJLR010000012">
    <property type="protein sequence ID" value="MDF3840210.1"/>
    <property type="molecule type" value="Genomic_DNA"/>
</dbReference>
<accession>A0A127MQW5</accession>
<feature type="active site" description="Proton acceptor" evidence="4">
    <location>
        <position position="139"/>
    </location>
</feature>
<dbReference type="EMBL" id="CP015878">
    <property type="protein sequence ID" value="ANI16102.1"/>
    <property type="molecule type" value="Genomic_DNA"/>
</dbReference>
<dbReference type="KEGG" id="pcq:PcP3B5_22070"/>
<protein>
    <submittedName>
        <fullName evidence="6">Spermidine synthase</fullName>
    </submittedName>
</protein>
<dbReference type="GO" id="GO:0016740">
    <property type="term" value="F:transferase activity"/>
    <property type="evidence" value="ECO:0007669"/>
    <property type="project" value="UniProtKB-UniRule"/>
</dbReference>
<dbReference type="STRING" id="53408.A9C11_19885"/>
<dbReference type="Gene3D" id="3.40.50.150">
    <property type="entry name" value="Vaccinia Virus protein VP39"/>
    <property type="match status" value="1"/>
</dbReference>
<proteinExistence type="inferred from homology"/>
<keyword evidence="2 4" id="KW-0808">Transferase</keyword>
<dbReference type="Pfam" id="PF01564">
    <property type="entry name" value="Spermine_synth"/>
    <property type="match status" value="1"/>
</dbReference>
<dbReference type="GeneID" id="72995348"/>
<dbReference type="InterPro" id="IPR030374">
    <property type="entry name" value="PABS"/>
</dbReference>
<sequence>MSEDLLIAEERDAYGVIRVVEQGGYRYLEFGEEVEQSCVRIGDPAWLEYDYSRAMLLGALCHPAPRRALFLGFGAGSLTQACLKHLALDEAEAVELRPAIPRLAREHLGLVDEPRLRLRIGDAVEELGNCAPADLIFLDLYTDTGPAPAHLGWDFLGACRDKLRPGGWLIINQWSTDDGRPLGAALLRGRFHRHYLECPVPEGNVIVFVPADVEQSLEPRGLKKRAKALQGDLGYDLGVYIDALRPAQ</sequence>
<evidence type="ECO:0000256" key="4">
    <source>
        <dbReference type="PROSITE-ProRule" id="PRU00354"/>
    </source>
</evidence>
<evidence type="ECO:0000259" key="5">
    <source>
        <dbReference type="PROSITE" id="PS51006"/>
    </source>
</evidence>
<evidence type="ECO:0000256" key="2">
    <source>
        <dbReference type="ARBA" id="ARBA00022679"/>
    </source>
</evidence>
<comment type="similarity">
    <text evidence="1">Belongs to the spermidine/spermine synthase family.</text>
</comment>
<dbReference type="InterPro" id="IPR029063">
    <property type="entry name" value="SAM-dependent_MTases_sf"/>
</dbReference>
<reference evidence="7" key="2">
    <citation type="submission" date="2023-03" db="EMBL/GenBank/DDBJ databases">
        <title>Draft assemblies of triclosan tolerant bacteria isolated from returned activated sludge.</title>
        <authorList>
            <person name="Van Hamelsveld S."/>
        </authorList>
    </citation>
    <scope>NUCLEOTIDE SEQUENCE</scope>
    <source>
        <strain evidence="7">GW210015_S63</strain>
    </source>
</reference>
<dbReference type="SUPFAM" id="SSF53335">
    <property type="entry name" value="S-adenosyl-L-methionine-dependent methyltransferases"/>
    <property type="match status" value="1"/>
</dbReference>
<dbReference type="Proteomes" id="UP000077748">
    <property type="component" value="Chromosome"/>
</dbReference>
<feature type="domain" description="PABS" evidence="5">
    <location>
        <begin position="1"/>
        <end position="230"/>
    </location>
</feature>
<evidence type="ECO:0000256" key="3">
    <source>
        <dbReference type="ARBA" id="ARBA00023115"/>
    </source>
</evidence>
<dbReference type="AlphaFoldDB" id="A0A127MQW5"/>